<comment type="caution">
    <text evidence="2">The sequence shown here is derived from an EMBL/GenBank/DDBJ whole genome shotgun (WGS) entry which is preliminary data.</text>
</comment>
<feature type="region of interest" description="Disordered" evidence="1">
    <location>
        <begin position="53"/>
        <end position="88"/>
    </location>
</feature>
<evidence type="ECO:0000313" key="2">
    <source>
        <dbReference type="EMBL" id="KAL3525372.1"/>
    </source>
</evidence>
<evidence type="ECO:0000256" key="1">
    <source>
        <dbReference type="SAM" id="MobiDB-lite"/>
    </source>
</evidence>
<protein>
    <submittedName>
        <fullName evidence="2">Uncharacterized protein</fullName>
    </submittedName>
</protein>
<gene>
    <name evidence="2" type="ORF">ACH5RR_013744</name>
</gene>
<sequence length="88" mass="10134">MDAHLSKKVVSFGDRRKKRSDRDRRIPANAVHFPFSGRVFNEKPDQLRITLLQNSAAKHQKPPPSRDRRRLVGNWPPPASSSSFFLLN</sequence>
<proteinExistence type="predicted"/>
<reference evidence="2 3" key="1">
    <citation type="submission" date="2024-11" db="EMBL/GenBank/DDBJ databases">
        <title>A near-complete genome assembly of Cinchona calisaya.</title>
        <authorList>
            <person name="Lian D.C."/>
            <person name="Zhao X.W."/>
            <person name="Wei L."/>
        </authorList>
    </citation>
    <scope>NUCLEOTIDE SEQUENCE [LARGE SCALE GENOMIC DNA]</scope>
    <source>
        <tissue evidence="2">Nenye</tissue>
    </source>
</reference>
<name>A0ABD3A0Z0_9GENT</name>
<evidence type="ECO:0000313" key="3">
    <source>
        <dbReference type="Proteomes" id="UP001630127"/>
    </source>
</evidence>
<keyword evidence="3" id="KW-1185">Reference proteome</keyword>
<accession>A0ABD3A0Z0</accession>
<feature type="non-terminal residue" evidence="2">
    <location>
        <position position="88"/>
    </location>
</feature>
<dbReference type="EMBL" id="JBJUIK010000006">
    <property type="protein sequence ID" value="KAL3525372.1"/>
    <property type="molecule type" value="Genomic_DNA"/>
</dbReference>
<organism evidence="2 3">
    <name type="scientific">Cinchona calisaya</name>
    <dbReference type="NCBI Taxonomy" id="153742"/>
    <lineage>
        <taxon>Eukaryota</taxon>
        <taxon>Viridiplantae</taxon>
        <taxon>Streptophyta</taxon>
        <taxon>Embryophyta</taxon>
        <taxon>Tracheophyta</taxon>
        <taxon>Spermatophyta</taxon>
        <taxon>Magnoliopsida</taxon>
        <taxon>eudicotyledons</taxon>
        <taxon>Gunneridae</taxon>
        <taxon>Pentapetalae</taxon>
        <taxon>asterids</taxon>
        <taxon>lamiids</taxon>
        <taxon>Gentianales</taxon>
        <taxon>Rubiaceae</taxon>
        <taxon>Cinchonoideae</taxon>
        <taxon>Cinchoneae</taxon>
        <taxon>Cinchona</taxon>
    </lineage>
</organism>
<dbReference type="AlphaFoldDB" id="A0ABD3A0Z0"/>
<feature type="region of interest" description="Disordered" evidence="1">
    <location>
        <begin position="1"/>
        <end position="26"/>
    </location>
</feature>
<dbReference type="Proteomes" id="UP001630127">
    <property type="component" value="Unassembled WGS sequence"/>
</dbReference>